<keyword evidence="6" id="KW-0175">Coiled coil</keyword>
<dbReference type="SMART" id="SM00432">
    <property type="entry name" value="MADS"/>
    <property type="match status" value="1"/>
</dbReference>
<accession>M4R8W9</accession>
<protein>
    <submittedName>
        <fullName evidence="9">MADS domain protein</fullName>
    </submittedName>
</protein>
<evidence type="ECO:0000256" key="5">
    <source>
        <dbReference type="ARBA" id="ARBA00023242"/>
    </source>
</evidence>
<evidence type="ECO:0000256" key="4">
    <source>
        <dbReference type="ARBA" id="ARBA00023163"/>
    </source>
</evidence>
<feature type="coiled-coil region" evidence="6">
    <location>
        <begin position="77"/>
        <end position="111"/>
    </location>
</feature>
<dbReference type="Gene3D" id="3.40.1810.10">
    <property type="entry name" value="Transcription factor, MADS-box"/>
    <property type="match status" value="1"/>
</dbReference>
<feature type="domain" description="MADS-box" evidence="7">
    <location>
        <begin position="1"/>
        <end position="61"/>
    </location>
</feature>
<keyword evidence="5" id="KW-0539">Nucleus</keyword>
<feature type="domain" description="K-box" evidence="8">
    <location>
        <begin position="84"/>
        <end position="174"/>
    </location>
</feature>
<dbReference type="AlphaFoldDB" id="M4R8W9"/>
<reference evidence="9" key="1">
    <citation type="journal article" date="2013" name="Proc. Natl. Acad. Sci. U.S.A.">
        <title>Disruption of the petal identity gene APETALA3-3 is highly correlated with loss of petals within the buttercup family (Ranunculaceae).</title>
        <authorList>
            <person name="Zhang R."/>
            <person name="Guo C."/>
            <person name="Zhang W."/>
            <person name="Wang P."/>
            <person name="Li L."/>
            <person name="Duan X."/>
            <person name="Du Q."/>
            <person name="Zhao L."/>
            <person name="Shan H."/>
            <person name="Hodges S.A."/>
            <person name="Kramer E.M."/>
            <person name="Ren Y."/>
            <person name="Kong H."/>
        </authorList>
    </citation>
    <scope>NUCLEOTIDE SEQUENCE</scope>
</reference>
<dbReference type="InterPro" id="IPR050142">
    <property type="entry name" value="MADS-box/MEF2_TF"/>
</dbReference>
<proteinExistence type="predicted"/>
<dbReference type="GO" id="GO:0046983">
    <property type="term" value="F:protein dimerization activity"/>
    <property type="evidence" value="ECO:0007669"/>
    <property type="project" value="InterPro"/>
</dbReference>
<dbReference type="CDD" id="cd00265">
    <property type="entry name" value="MADS_MEF2_like"/>
    <property type="match status" value="1"/>
</dbReference>
<evidence type="ECO:0000313" key="9">
    <source>
        <dbReference type="EMBL" id="AGH39917.1"/>
    </source>
</evidence>
<dbReference type="InterPro" id="IPR002100">
    <property type="entry name" value="TF_MADSbox"/>
</dbReference>
<dbReference type="EMBL" id="KC701393">
    <property type="protein sequence ID" value="AGH39917.1"/>
    <property type="molecule type" value="Genomic_DNA"/>
</dbReference>
<dbReference type="PRINTS" id="PR00404">
    <property type="entry name" value="MADSDOMAIN"/>
</dbReference>
<gene>
    <name evidence="9" type="primary">AP3-2</name>
</gene>
<keyword evidence="3" id="KW-0238">DNA-binding</keyword>
<dbReference type="Pfam" id="PF01486">
    <property type="entry name" value="K-box"/>
    <property type="match status" value="1"/>
</dbReference>
<comment type="subcellular location">
    <subcellularLocation>
        <location evidence="1">Nucleus</location>
    </subcellularLocation>
</comment>
<keyword evidence="4" id="KW-0804">Transcription</keyword>
<sequence>MGRGKIEIKRIENATNRQVTYSKRRTGIMKKAEELTVLCDAQVSLLMFSTTNKLHEYISPSITQKEFYDKYQRSSGVNLWDSQYEKMQENLKKLKETNNRLRKEIRQRHGEDLEGLQLQQLCGLEQNMLKSAERIRHKKFHVLGTQTETCKKKIKSHLEAHNNLLRGFEEGDTSCHYGFIPHEDDYDEDNGGSQVFAFRLQPSQPSLQDAEAAYGSYGLTLA</sequence>
<keyword evidence="2" id="KW-0805">Transcription regulation</keyword>
<dbReference type="GO" id="GO:0005634">
    <property type="term" value="C:nucleus"/>
    <property type="evidence" value="ECO:0007669"/>
    <property type="project" value="UniProtKB-SubCell"/>
</dbReference>
<dbReference type="GO" id="GO:0000977">
    <property type="term" value="F:RNA polymerase II transcription regulatory region sequence-specific DNA binding"/>
    <property type="evidence" value="ECO:0007669"/>
    <property type="project" value="InterPro"/>
</dbReference>
<dbReference type="SUPFAM" id="SSF55455">
    <property type="entry name" value="SRF-like"/>
    <property type="match status" value="1"/>
</dbReference>
<dbReference type="PROSITE" id="PS51297">
    <property type="entry name" value="K_BOX"/>
    <property type="match status" value="1"/>
</dbReference>
<evidence type="ECO:0000256" key="1">
    <source>
        <dbReference type="ARBA" id="ARBA00004123"/>
    </source>
</evidence>
<evidence type="ECO:0000256" key="6">
    <source>
        <dbReference type="SAM" id="Coils"/>
    </source>
</evidence>
<organism evidence="9">
    <name type="scientific">Clematis heracleifolia</name>
    <dbReference type="NCBI Taxonomy" id="748699"/>
    <lineage>
        <taxon>Eukaryota</taxon>
        <taxon>Viridiplantae</taxon>
        <taxon>Streptophyta</taxon>
        <taxon>Embryophyta</taxon>
        <taxon>Tracheophyta</taxon>
        <taxon>Spermatophyta</taxon>
        <taxon>Magnoliopsida</taxon>
        <taxon>Ranunculales</taxon>
        <taxon>Ranunculaceae</taxon>
        <taxon>Ranunculoideae</taxon>
        <taxon>Anemoneae</taxon>
        <taxon>Clematis</taxon>
    </lineage>
</organism>
<dbReference type="Pfam" id="PF00319">
    <property type="entry name" value="SRF-TF"/>
    <property type="match status" value="1"/>
</dbReference>
<dbReference type="GO" id="GO:0045944">
    <property type="term" value="P:positive regulation of transcription by RNA polymerase II"/>
    <property type="evidence" value="ECO:0007669"/>
    <property type="project" value="InterPro"/>
</dbReference>
<dbReference type="PROSITE" id="PS00350">
    <property type="entry name" value="MADS_BOX_1"/>
    <property type="match status" value="1"/>
</dbReference>
<dbReference type="InterPro" id="IPR002487">
    <property type="entry name" value="TF_Kbox"/>
</dbReference>
<dbReference type="InterPro" id="IPR033896">
    <property type="entry name" value="MEF2-like_N"/>
</dbReference>
<evidence type="ECO:0000256" key="3">
    <source>
        <dbReference type="ARBA" id="ARBA00023125"/>
    </source>
</evidence>
<name>M4R8W9_9MAGN</name>
<dbReference type="InterPro" id="IPR036879">
    <property type="entry name" value="TF_MADSbox_sf"/>
</dbReference>
<dbReference type="GO" id="GO:0003700">
    <property type="term" value="F:DNA-binding transcription factor activity"/>
    <property type="evidence" value="ECO:0007669"/>
    <property type="project" value="InterPro"/>
</dbReference>
<evidence type="ECO:0000259" key="7">
    <source>
        <dbReference type="PROSITE" id="PS50066"/>
    </source>
</evidence>
<dbReference type="PROSITE" id="PS50066">
    <property type="entry name" value="MADS_BOX_2"/>
    <property type="match status" value="1"/>
</dbReference>
<evidence type="ECO:0000256" key="2">
    <source>
        <dbReference type="ARBA" id="ARBA00023015"/>
    </source>
</evidence>
<evidence type="ECO:0000259" key="8">
    <source>
        <dbReference type="PROSITE" id="PS51297"/>
    </source>
</evidence>
<dbReference type="PANTHER" id="PTHR48019">
    <property type="entry name" value="SERUM RESPONSE FACTOR HOMOLOG"/>
    <property type="match status" value="1"/>
</dbReference>